<organism evidence="2 3">
    <name type="scientific">Salinimicrobium flavum</name>
    <dbReference type="NCBI Taxonomy" id="1737065"/>
    <lineage>
        <taxon>Bacteria</taxon>
        <taxon>Pseudomonadati</taxon>
        <taxon>Bacteroidota</taxon>
        <taxon>Flavobacteriia</taxon>
        <taxon>Flavobacteriales</taxon>
        <taxon>Flavobacteriaceae</taxon>
        <taxon>Salinimicrobium</taxon>
    </lineage>
</organism>
<dbReference type="RefSeq" id="WP_380750937.1">
    <property type="nucleotide sequence ID" value="NZ_JBHULT010000008.1"/>
</dbReference>
<dbReference type="EMBL" id="JBHULT010000008">
    <property type="protein sequence ID" value="MFD2517882.1"/>
    <property type="molecule type" value="Genomic_DNA"/>
</dbReference>
<proteinExistence type="predicted"/>
<sequence>MQYNALLLTLPREIKSFLAIFVVVLSVGYFTGLLFVGQTETTTPEGIEENYLGNEDDPDAEVMKFEKGEREMLTIIHTHILSISFIFFLLGGILVFADLPEKLKFFLILEPFFSILATFGGIYFVWKGVDWMKYVVLVSGILMTVIFITSVSIVLYQLLFQKVKTRASH</sequence>
<feature type="transmembrane region" description="Helical" evidence="1">
    <location>
        <begin position="132"/>
        <end position="159"/>
    </location>
</feature>
<evidence type="ECO:0000313" key="3">
    <source>
        <dbReference type="Proteomes" id="UP001597468"/>
    </source>
</evidence>
<keyword evidence="3" id="KW-1185">Reference proteome</keyword>
<protein>
    <submittedName>
        <fullName evidence="2">Uncharacterized protein</fullName>
    </submittedName>
</protein>
<evidence type="ECO:0000256" key="1">
    <source>
        <dbReference type="SAM" id="Phobius"/>
    </source>
</evidence>
<feature type="transmembrane region" description="Helical" evidence="1">
    <location>
        <begin position="16"/>
        <end position="36"/>
    </location>
</feature>
<reference evidence="3" key="1">
    <citation type="journal article" date="2019" name="Int. J. Syst. Evol. Microbiol.">
        <title>The Global Catalogue of Microorganisms (GCM) 10K type strain sequencing project: providing services to taxonomists for standard genome sequencing and annotation.</title>
        <authorList>
            <consortium name="The Broad Institute Genomics Platform"/>
            <consortium name="The Broad Institute Genome Sequencing Center for Infectious Disease"/>
            <person name="Wu L."/>
            <person name="Ma J."/>
        </authorList>
    </citation>
    <scope>NUCLEOTIDE SEQUENCE [LARGE SCALE GENOMIC DNA]</scope>
    <source>
        <strain evidence="3">KCTC 42585</strain>
    </source>
</reference>
<dbReference type="Proteomes" id="UP001597468">
    <property type="component" value="Unassembled WGS sequence"/>
</dbReference>
<accession>A0ABW5IW43</accession>
<evidence type="ECO:0000313" key="2">
    <source>
        <dbReference type="EMBL" id="MFD2517882.1"/>
    </source>
</evidence>
<keyword evidence="1" id="KW-1133">Transmembrane helix</keyword>
<gene>
    <name evidence="2" type="ORF">ACFSTG_08265</name>
</gene>
<name>A0ABW5IW43_9FLAO</name>
<keyword evidence="1" id="KW-0472">Membrane</keyword>
<feature type="transmembrane region" description="Helical" evidence="1">
    <location>
        <begin position="105"/>
        <end position="126"/>
    </location>
</feature>
<comment type="caution">
    <text evidence="2">The sequence shown here is derived from an EMBL/GenBank/DDBJ whole genome shotgun (WGS) entry which is preliminary data.</text>
</comment>
<keyword evidence="1" id="KW-0812">Transmembrane</keyword>
<feature type="transmembrane region" description="Helical" evidence="1">
    <location>
        <begin position="72"/>
        <end position="96"/>
    </location>
</feature>